<evidence type="ECO:0000256" key="2">
    <source>
        <dbReference type="ARBA" id="ARBA00022692"/>
    </source>
</evidence>
<proteinExistence type="predicted"/>
<comment type="subcellular location">
    <subcellularLocation>
        <location evidence="1">Membrane</location>
        <topology evidence="1">Single-pass membrane protein</topology>
    </subcellularLocation>
</comment>
<keyword evidence="3 6" id="KW-1133">Transmembrane helix</keyword>
<evidence type="ECO:0000313" key="8">
    <source>
        <dbReference type="Proteomes" id="UP000245942"/>
    </source>
</evidence>
<evidence type="ECO:0000256" key="6">
    <source>
        <dbReference type="SAM" id="Phobius"/>
    </source>
</evidence>
<name>A0A316U475_9BASI</name>
<protein>
    <recommendedName>
        <fullName evidence="9">REJ domain-containing protein</fullName>
    </recommendedName>
</protein>
<evidence type="ECO:0008006" key="9">
    <source>
        <dbReference type="Google" id="ProtNLM"/>
    </source>
</evidence>
<dbReference type="RefSeq" id="XP_025347239.1">
    <property type="nucleotide sequence ID" value="XM_025489802.1"/>
</dbReference>
<feature type="compositionally biased region" description="Low complexity" evidence="5">
    <location>
        <begin position="434"/>
        <end position="453"/>
    </location>
</feature>
<dbReference type="GO" id="GO:0016020">
    <property type="term" value="C:membrane"/>
    <property type="evidence" value="ECO:0007669"/>
    <property type="project" value="UniProtKB-SubCell"/>
</dbReference>
<dbReference type="STRING" id="1684307.A0A316U475"/>
<dbReference type="PANTHER" id="PTHR15549:SF30">
    <property type="entry name" value="MID2 DOMAIN-CONTAINING PROTEIN"/>
    <property type="match status" value="1"/>
</dbReference>
<feature type="compositionally biased region" description="Polar residues" evidence="5">
    <location>
        <begin position="344"/>
        <end position="356"/>
    </location>
</feature>
<evidence type="ECO:0000256" key="3">
    <source>
        <dbReference type="ARBA" id="ARBA00022989"/>
    </source>
</evidence>
<keyword evidence="4 6" id="KW-0472">Membrane</keyword>
<feature type="compositionally biased region" description="Polar residues" evidence="5">
    <location>
        <begin position="411"/>
        <end position="420"/>
    </location>
</feature>
<accession>A0A316U475</accession>
<evidence type="ECO:0000256" key="4">
    <source>
        <dbReference type="ARBA" id="ARBA00023136"/>
    </source>
</evidence>
<dbReference type="AlphaFoldDB" id="A0A316U475"/>
<feature type="region of interest" description="Disordered" evidence="5">
    <location>
        <begin position="341"/>
        <end position="507"/>
    </location>
</feature>
<dbReference type="OrthoDB" id="3365738at2759"/>
<keyword evidence="8" id="KW-1185">Reference proteome</keyword>
<feature type="compositionally biased region" description="Polar residues" evidence="5">
    <location>
        <begin position="384"/>
        <end position="402"/>
    </location>
</feature>
<evidence type="ECO:0000256" key="1">
    <source>
        <dbReference type="ARBA" id="ARBA00004167"/>
    </source>
</evidence>
<evidence type="ECO:0000256" key="5">
    <source>
        <dbReference type="SAM" id="MobiDB-lite"/>
    </source>
</evidence>
<dbReference type="GeneID" id="37011536"/>
<dbReference type="EMBL" id="KZ819329">
    <property type="protein sequence ID" value="PWN20079.1"/>
    <property type="molecule type" value="Genomic_DNA"/>
</dbReference>
<gene>
    <name evidence="7" type="ORF">BCV69DRAFT_218540</name>
</gene>
<dbReference type="GO" id="GO:0071944">
    <property type="term" value="C:cell periphery"/>
    <property type="evidence" value="ECO:0007669"/>
    <property type="project" value="UniProtKB-ARBA"/>
</dbReference>
<dbReference type="PANTHER" id="PTHR15549">
    <property type="entry name" value="PAIRED IMMUNOGLOBULIN-LIKE TYPE 2 RECEPTOR"/>
    <property type="match status" value="1"/>
</dbReference>
<dbReference type="Proteomes" id="UP000245942">
    <property type="component" value="Unassembled WGS sequence"/>
</dbReference>
<feature type="region of interest" description="Disordered" evidence="5">
    <location>
        <begin position="1"/>
        <end position="76"/>
    </location>
</feature>
<feature type="transmembrane region" description="Helical" evidence="6">
    <location>
        <begin position="138"/>
        <end position="163"/>
    </location>
</feature>
<feature type="compositionally biased region" description="Gly residues" evidence="5">
    <location>
        <begin position="357"/>
        <end position="370"/>
    </location>
</feature>
<organism evidence="7 8">
    <name type="scientific">Pseudomicrostroma glucosiphilum</name>
    <dbReference type="NCBI Taxonomy" id="1684307"/>
    <lineage>
        <taxon>Eukaryota</taxon>
        <taxon>Fungi</taxon>
        <taxon>Dikarya</taxon>
        <taxon>Basidiomycota</taxon>
        <taxon>Ustilaginomycotina</taxon>
        <taxon>Exobasidiomycetes</taxon>
        <taxon>Microstromatales</taxon>
        <taxon>Microstromatales incertae sedis</taxon>
        <taxon>Pseudomicrostroma</taxon>
    </lineage>
</organism>
<feature type="compositionally biased region" description="Polar residues" evidence="5">
    <location>
        <begin position="491"/>
        <end position="501"/>
    </location>
</feature>
<evidence type="ECO:0000313" key="7">
    <source>
        <dbReference type="EMBL" id="PWN20079.1"/>
    </source>
</evidence>
<keyword evidence="2 6" id="KW-0812">Transmembrane</keyword>
<dbReference type="InterPro" id="IPR051694">
    <property type="entry name" value="Immunoregulatory_rcpt-like"/>
</dbReference>
<sequence>MLTPASLTTATSSSSTRTTTAATKTVTSSSSVTTPSSTRVIVTPSSTSTSSAPRTSSSSTSSTSSEDVVSTSSSSSRAVATTTALSSSSGTTSLALPSITTATSSRGTSVQVITESATAATASATASSTAAASSGPGVGLIIGIVAAALAGVVVVAAVVGFLVKKASRKTEPFEGDPFDKDEFRRQSAMIPEGFESDDGHRSMVERDFDPSGYGGDDGGYGGHVLSAGGAGMMAGAAGAYGGSYNESGAPRPPTMLARHADAYRDYQVQDSVGPGAPYEAAFAAPPQFPQMAYGGEDPYSLAGVAGGMKKMQNIDNPYAHLDRSLSASQFHAAEAANYYNNRNVSGNSQGTQLQRNGSGGTASGSDGGYGRSDAQDAAARPTSYDGNRSGTPELPNVQQTYALGSEEGHSSDPSGRQSAMGTLDYPTMLNPYDEQQYYQHQQQQQQEQEQQQHGMPMSSSPPPALQVRNLTGRGDGQGGRYDQYGNRGDNRNSAASENSDTAYGGVY</sequence>
<reference evidence="7 8" key="1">
    <citation type="journal article" date="2018" name="Mol. Biol. Evol.">
        <title>Broad Genomic Sampling Reveals a Smut Pathogenic Ancestry of the Fungal Clade Ustilaginomycotina.</title>
        <authorList>
            <person name="Kijpornyongpan T."/>
            <person name="Mondo S.J."/>
            <person name="Barry K."/>
            <person name="Sandor L."/>
            <person name="Lee J."/>
            <person name="Lipzen A."/>
            <person name="Pangilinan J."/>
            <person name="LaButti K."/>
            <person name="Hainaut M."/>
            <person name="Henrissat B."/>
            <person name="Grigoriev I.V."/>
            <person name="Spatafora J.W."/>
            <person name="Aime M.C."/>
        </authorList>
    </citation>
    <scope>NUCLEOTIDE SEQUENCE [LARGE SCALE GENOMIC DNA]</scope>
    <source>
        <strain evidence="7 8">MCA 4718</strain>
    </source>
</reference>